<keyword evidence="1" id="KW-1133">Transmembrane helix</keyword>
<accession>A0A6J5UR40</accession>
<name>A0A6J5UR40_PRUAR</name>
<evidence type="ECO:0000256" key="1">
    <source>
        <dbReference type="SAM" id="Phobius"/>
    </source>
</evidence>
<keyword evidence="1" id="KW-0472">Membrane</keyword>
<dbReference type="AlphaFoldDB" id="A0A6J5UR40"/>
<sequence length="74" mass="8528">MAEMDTQKERIWDLLSFGGVGILGMEIWIGILGFEMGDEEGEEMGTLEEAMIVLAMAILVLSFWFVFVLWTFWF</sequence>
<dbReference type="EMBL" id="CAEKDK010000004">
    <property type="protein sequence ID" value="CAB4278561.1"/>
    <property type="molecule type" value="Genomic_DNA"/>
</dbReference>
<keyword evidence="1" id="KW-0812">Transmembrane</keyword>
<reference evidence="2 3" key="1">
    <citation type="submission" date="2020-05" db="EMBL/GenBank/DDBJ databases">
        <authorList>
            <person name="Campoy J."/>
            <person name="Schneeberger K."/>
            <person name="Spophaly S."/>
        </authorList>
    </citation>
    <scope>NUCLEOTIDE SEQUENCE [LARGE SCALE GENOMIC DNA]</scope>
    <source>
        <strain evidence="2">PruArmRojPasFocal</strain>
    </source>
</reference>
<organism evidence="2 3">
    <name type="scientific">Prunus armeniaca</name>
    <name type="common">Apricot</name>
    <name type="synonym">Armeniaca vulgaris</name>
    <dbReference type="NCBI Taxonomy" id="36596"/>
    <lineage>
        <taxon>Eukaryota</taxon>
        <taxon>Viridiplantae</taxon>
        <taxon>Streptophyta</taxon>
        <taxon>Embryophyta</taxon>
        <taxon>Tracheophyta</taxon>
        <taxon>Spermatophyta</taxon>
        <taxon>Magnoliopsida</taxon>
        <taxon>eudicotyledons</taxon>
        <taxon>Gunneridae</taxon>
        <taxon>Pentapetalae</taxon>
        <taxon>rosids</taxon>
        <taxon>fabids</taxon>
        <taxon>Rosales</taxon>
        <taxon>Rosaceae</taxon>
        <taxon>Amygdaloideae</taxon>
        <taxon>Amygdaleae</taxon>
        <taxon>Prunus</taxon>
    </lineage>
</organism>
<evidence type="ECO:0000313" key="3">
    <source>
        <dbReference type="Proteomes" id="UP000507222"/>
    </source>
</evidence>
<feature type="transmembrane region" description="Helical" evidence="1">
    <location>
        <begin position="51"/>
        <end position="73"/>
    </location>
</feature>
<dbReference type="Proteomes" id="UP000507222">
    <property type="component" value="Unassembled WGS sequence"/>
</dbReference>
<protein>
    <submittedName>
        <fullName evidence="2">Uncharacterized protein</fullName>
    </submittedName>
</protein>
<gene>
    <name evidence="2" type="ORF">CURHAP_LOCUS29828</name>
</gene>
<evidence type="ECO:0000313" key="2">
    <source>
        <dbReference type="EMBL" id="CAB4278561.1"/>
    </source>
</evidence>
<feature type="transmembrane region" description="Helical" evidence="1">
    <location>
        <begin position="12"/>
        <end position="31"/>
    </location>
</feature>
<proteinExistence type="predicted"/>